<evidence type="ECO:0000313" key="2">
    <source>
        <dbReference type="Proteomes" id="UP001159641"/>
    </source>
</evidence>
<dbReference type="AlphaFoldDB" id="A0AB34GAX8"/>
<gene>
    <name evidence="1" type="ORF">J1605_015924</name>
</gene>
<organism evidence="1 2">
    <name type="scientific">Eschrichtius robustus</name>
    <name type="common">California gray whale</name>
    <name type="synonym">Eschrichtius gibbosus</name>
    <dbReference type="NCBI Taxonomy" id="9764"/>
    <lineage>
        <taxon>Eukaryota</taxon>
        <taxon>Metazoa</taxon>
        <taxon>Chordata</taxon>
        <taxon>Craniata</taxon>
        <taxon>Vertebrata</taxon>
        <taxon>Euteleostomi</taxon>
        <taxon>Mammalia</taxon>
        <taxon>Eutheria</taxon>
        <taxon>Laurasiatheria</taxon>
        <taxon>Artiodactyla</taxon>
        <taxon>Whippomorpha</taxon>
        <taxon>Cetacea</taxon>
        <taxon>Mysticeti</taxon>
        <taxon>Eschrichtiidae</taxon>
        <taxon>Eschrichtius</taxon>
    </lineage>
</organism>
<sequence>MIFQEFDQDDVCTHSILISEKGDPSGDGQDWQPRTEGICLLSLICQITSVHQEWVPAHSVSLPNEIEMVGSRTKMVTRQPLLLKKEEHYQELCNVNLGFLLPRPCLKPNISKSVAREDVPHFLKGQPRKSEAVPSSFASLLQALQRINFQPGMEKSNP</sequence>
<protein>
    <submittedName>
        <fullName evidence="1">Uncharacterized protein</fullName>
    </submittedName>
</protein>
<proteinExistence type="predicted"/>
<name>A0AB34GAX8_ESCRO</name>
<dbReference type="EMBL" id="JAIQCJ010002531">
    <property type="protein sequence ID" value="KAJ8775990.1"/>
    <property type="molecule type" value="Genomic_DNA"/>
</dbReference>
<comment type="caution">
    <text evidence="1">The sequence shown here is derived from an EMBL/GenBank/DDBJ whole genome shotgun (WGS) entry which is preliminary data.</text>
</comment>
<dbReference type="Proteomes" id="UP001159641">
    <property type="component" value="Unassembled WGS sequence"/>
</dbReference>
<evidence type="ECO:0000313" key="1">
    <source>
        <dbReference type="EMBL" id="KAJ8775990.1"/>
    </source>
</evidence>
<keyword evidence="2" id="KW-1185">Reference proteome</keyword>
<accession>A0AB34GAX8</accession>
<reference evidence="1 2" key="1">
    <citation type="submission" date="2022-11" db="EMBL/GenBank/DDBJ databases">
        <title>Whole genome sequence of Eschrichtius robustus ER-17-0199.</title>
        <authorList>
            <person name="Bruniche-Olsen A."/>
            <person name="Black A.N."/>
            <person name="Fields C.J."/>
            <person name="Walden K."/>
            <person name="Dewoody J.A."/>
        </authorList>
    </citation>
    <scope>NUCLEOTIDE SEQUENCE [LARGE SCALE GENOMIC DNA]</scope>
    <source>
        <strain evidence="1">ER-17-0199</strain>
        <tissue evidence="1">Blubber</tissue>
    </source>
</reference>